<feature type="non-terminal residue" evidence="2">
    <location>
        <position position="143"/>
    </location>
</feature>
<keyword evidence="3" id="KW-1185">Reference proteome</keyword>
<accession>A0ABU6SY02</accession>
<comment type="caution">
    <text evidence="2">The sequence shown here is derived from an EMBL/GenBank/DDBJ whole genome shotgun (WGS) entry which is preliminary data.</text>
</comment>
<name>A0ABU6SY02_9FABA</name>
<reference evidence="2 3" key="1">
    <citation type="journal article" date="2023" name="Plants (Basel)">
        <title>Bridging the Gap: Combining Genomics and Transcriptomics Approaches to Understand Stylosanthes scabra, an Orphan Legume from the Brazilian Caatinga.</title>
        <authorList>
            <person name="Ferreira-Neto J.R.C."/>
            <person name="da Silva M.D."/>
            <person name="Binneck E."/>
            <person name="de Melo N.F."/>
            <person name="da Silva R.H."/>
            <person name="de Melo A.L.T.M."/>
            <person name="Pandolfi V."/>
            <person name="Bustamante F.O."/>
            <person name="Brasileiro-Vidal A.C."/>
            <person name="Benko-Iseppon A.M."/>
        </authorList>
    </citation>
    <scope>NUCLEOTIDE SEQUENCE [LARGE SCALE GENOMIC DNA]</scope>
    <source>
        <tissue evidence="2">Leaves</tissue>
    </source>
</reference>
<feature type="compositionally biased region" description="Polar residues" evidence="1">
    <location>
        <begin position="13"/>
        <end position="27"/>
    </location>
</feature>
<feature type="compositionally biased region" description="Basic and acidic residues" evidence="1">
    <location>
        <begin position="68"/>
        <end position="101"/>
    </location>
</feature>
<evidence type="ECO:0000313" key="2">
    <source>
        <dbReference type="EMBL" id="MED6141272.1"/>
    </source>
</evidence>
<dbReference type="Proteomes" id="UP001341840">
    <property type="component" value="Unassembled WGS sequence"/>
</dbReference>
<proteinExistence type="predicted"/>
<evidence type="ECO:0000313" key="3">
    <source>
        <dbReference type="Proteomes" id="UP001341840"/>
    </source>
</evidence>
<evidence type="ECO:0000256" key="1">
    <source>
        <dbReference type="SAM" id="MobiDB-lite"/>
    </source>
</evidence>
<feature type="region of interest" description="Disordered" evidence="1">
    <location>
        <begin position="1"/>
        <end position="104"/>
    </location>
</feature>
<sequence>MEGQGENKFTAPCQENVQKQGDQFQQQHMEDSEQHLEVPAYNMEVDKNEEVRSITSHSVNQPAALINKGKEKEQDTEEQVHANKESRNKGKQKQINEEEQYKQLPIKEALKQVSKNKITKFVDQEVMRIFCNPTISASIPNRI</sequence>
<gene>
    <name evidence="2" type="ORF">PIB30_101681</name>
</gene>
<dbReference type="EMBL" id="JASCZI010063424">
    <property type="protein sequence ID" value="MED6141272.1"/>
    <property type="molecule type" value="Genomic_DNA"/>
</dbReference>
<protein>
    <submittedName>
        <fullName evidence="2">Uncharacterized protein</fullName>
    </submittedName>
</protein>
<organism evidence="2 3">
    <name type="scientific">Stylosanthes scabra</name>
    <dbReference type="NCBI Taxonomy" id="79078"/>
    <lineage>
        <taxon>Eukaryota</taxon>
        <taxon>Viridiplantae</taxon>
        <taxon>Streptophyta</taxon>
        <taxon>Embryophyta</taxon>
        <taxon>Tracheophyta</taxon>
        <taxon>Spermatophyta</taxon>
        <taxon>Magnoliopsida</taxon>
        <taxon>eudicotyledons</taxon>
        <taxon>Gunneridae</taxon>
        <taxon>Pentapetalae</taxon>
        <taxon>rosids</taxon>
        <taxon>fabids</taxon>
        <taxon>Fabales</taxon>
        <taxon>Fabaceae</taxon>
        <taxon>Papilionoideae</taxon>
        <taxon>50 kb inversion clade</taxon>
        <taxon>dalbergioids sensu lato</taxon>
        <taxon>Dalbergieae</taxon>
        <taxon>Pterocarpus clade</taxon>
        <taxon>Stylosanthes</taxon>
    </lineage>
</organism>